<dbReference type="Pfam" id="PF02225">
    <property type="entry name" value="PA"/>
    <property type="match status" value="1"/>
</dbReference>
<dbReference type="RefSeq" id="WP_091378090.1">
    <property type="nucleotide sequence ID" value="NZ_FNDV01000004.1"/>
</dbReference>
<feature type="chain" id="PRO_5011638605" evidence="1">
    <location>
        <begin position="34"/>
        <end position="505"/>
    </location>
</feature>
<dbReference type="OrthoDB" id="345880at2"/>
<dbReference type="PANTHER" id="PTHR12147">
    <property type="entry name" value="METALLOPEPTIDASE M28 FAMILY MEMBER"/>
    <property type="match status" value="1"/>
</dbReference>
<feature type="signal peptide" evidence="1">
    <location>
        <begin position="1"/>
        <end position="33"/>
    </location>
</feature>
<reference evidence="5" key="1">
    <citation type="submission" date="2016-10" db="EMBL/GenBank/DDBJ databases">
        <authorList>
            <person name="Varghese N."/>
            <person name="Submissions S."/>
        </authorList>
    </citation>
    <scope>NUCLEOTIDE SEQUENCE [LARGE SCALE GENOMIC DNA]</scope>
    <source>
        <strain evidence="5">IBRC-M 10655</strain>
    </source>
</reference>
<dbReference type="InterPro" id="IPR003137">
    <property type="entry name" value="PA_domain"/>
</dbReference>
<dbReference type="GO" id="GO:0004180">
    <property type="term" value="F:carboxypeptidase activity"/>
    <property type="evidence" value="ECO:0007669"/>
    <property type="project" value="UniProtKB-KW"/>
</dbReference>
<dbReference type="Gene3D" id="3.50.30.30">
    <property type="match status" value="1"/>
</dbReference>
<accession>A0A1H0R7U1</accession>
<dbReference type="EMBL" id="FNJB01000007">
    <property type="protein sequence ID" value="SDP25551.1"/>
    <property type="molecule type" value="Genomic_DNA"/>
</dbReference>
<dbReference type="Proteomes" id="UP000199651">
    <property type="component" value="Unassembled WGS sequence"/>
</dbReference>
<dbReference type="Pfam" id="PF04389">
    <property type="entry name" value="Peptidase_M28"/>
    <property type="match status" value="1"/>
</dbReference>
<evidence type="ECO:0000313" key="4">
    <source>
        <dbReference type="EMBL" id="SDP25551.1"/>
    </source>
</evidence>
<keyword evidence="4" id="KW-0121">Carboxypeptidase</keyword>
<sequence>MRLNPLRSTGRSALAILAVTVAMLGGTGPVAGAAPEQSGETLADTLVRKVSLDRVNRHLIAFQRFADRAGGTRAAYTGGYRDSLDYVADKLREAGFVVETPEFTFDRRVTDAASVVAGGTSIEPFPIIHTISTPAGGVTGRLVHVPVDANPGCDAADYAGLDLTGGIALIKRGGCTFTQKQALAADAGALAAVIYNQLEGPPRGILAGGPTASRIPTGLVTMADGAALVALAGTTTTVDIRTHIVPTVSHNLIAQTRTGRADNVVLAGAQLDSEDDVPGINDNATGAAALLEVALKLGGSPRTSNAVRFAFWGAEWTQSGSRAYLDSLDFEAKLDISMYLHFDMLGSLNAGHFVYDGDDSDRVAPGPRPYGCAQIEKTFLDFYSARGIPTEGTNYDANTDHPGFVAVGIPTGGIYGGSFTYKSATQAAKWGGQAGAAFDPNHQTSKDNLGNVNPAFLDRNADAIAYAIGNYATSTEDVNGVPPRAQRAAAQRMAKSATQEIAPAM</sequence>
<keyword evidence="4" id="KW-0378">Hydrolase</keyword>
<keyword evidence="1" id="KW-0732">Signal</keyword>
<evidence type="ECO:0000259" key="3">
    <source>
        <dbReference type="Pfam" id="PF04389"/>
    </source>
</evidence>
<keyword evidence="5" id="KW-1185">Reference proteome</keyword>
<evidence type="ECO:0000313" key="5">
    <source>
        <dbReference type="Proteomes" id="UP000199651"/>
    </source>
</evidence>
<dbReference type="InterPro" id="IPR007484">
    <property type="entry name" value="Peptidase_M28"/>
</dbReference>
<dbReference type="InterPro" id="IPR046450">
    <property type="entry name" value="PA_dom_sf"/>
</dbReference>
<keyword evidence="4" id="KW-0645">Protease</keyword>
<evidence type="ECO:0000259" key="2">
    <source>
        <dbReference type="Pfam" id="PF02225"/>
    </source>
</evidence>
<dbReference type="STRING" id="504798.SAMN05421871_104339"/>
<gene>
    <name evidence="4" type="ORF">SAMN05192558_107340</name>
</gene>
<proteinExistence type="predicted"/>
<name>A0A1H0R7U1_9PSEU</name>
<evidence type="ECO:0000256" key="1">
    <source>
        <dbReference type="SAM" id="SignalP"/>
    </source>
</evidence>
<dbReference type="GO" id="GO:0006508">
    <property type="term" value="P:proteolysis"/>
    <property type="evidence" value="ECO:0007669"/>
    <property type="project" value="InterPro"/>
</dbReference>
<feature type="domain" description="Peptidase M28" evidence="3">
    <location>
        <begin position="251"/>
        <end position="467"/>
    </location>
</feature>
<dbReference type="GO" id="GO:0008235">
    <property type="term" value="F:metalloexopeptidase activity"/>
    <property type="evidence" value="ECO:0007669"/>
    <property type="project" value="InterPro"/>
</dbReference>
<dbReference type="SUPFAM" id="SSF53187">
    <property type="entry name" value="Zn-dependent exopeptidases"/>
    <property type="match status" value="1"/>
</dbReference>
<dbReference type="PANTHER" id="PTHR12147:SF26">
    <property type="entry name" value="PEPTIDASE M28 DOMAIN-CONTAINING PROTEIN"/>
    <property type="match status" value="1"/>
</dbReference>
<dbReference type="Gene3D" id="3.40.630.10">
    <property type="entry name" value="Zn peptidases"/>
    <property type="match status" value="1"/>
</dbReference>
<organism evidence="4 5">
    <name type="scientific">Actinokineospora alba</name>
    <dbReference type="NCBI Taxonomy" id="504798"/>
    <lineage>
        <taxon>Bacteria</taxon>
        <taxon>Bacillati</taxon>
        <taxon>Actinomycetota</taxon>
        <taxon>Actinomycetes</taxon>
        <taxon>Pseudonocardiales</taxon>
        <taxon>Pseudonocardiaceae</taxon>
        <taxon>Actinokineospora</taxon>
    </lineage>
</organism>
<feature type="domain" description="PA" evidence="2">
    <location>
        <begin position="138"/>
        <end position="228"/>
    </location>
</feature>
<protein>
    <submittedName>
        <fullName evidence="4">Zn-dependent amino-or carboxypeptidase, M28 family</fullName>
    </submittedName>
</protein>
<dbReference type="InterPro" id="IPR045175">
    <property type="entry name" value="M28_fam"/>
</dbReference>
<dbReference type="SUPFAM" id="SSF52025">
    <property type="entry name" value="PA domain"/>
    <property type="match status" value="1"/>
</dbReference>
<dbReference type="AlphaFoldDB" id="A0A1H0R7U1"/>